<evidence type="ECO:0000256" key="1">
    <source>
        <dbReference type="SAM" id="MobiDB-lite"/>
    </source>
</evidence>
<evidence type="ECO:0000313" key="3">
    <source>
        <dbReference type="Proteomes" id="UP001066276"/>
    </source>
</evidence>
<feature type="compositionally biased region" description="Basic and acidic residues" evidence="1">
    <location>
        <begin position="104"/>
        <end position="116"/>
    </location>
</feature>
<protein>
    <submittedName>
        <fullName evidence="2">Uncharacterized protein</fullName>
    </submittedName>
</protein>
<name>A0AAV7LBQ0_PLEWA</name>
<sequence length="203" mass="21777">MAGEASAVVFAVESGEDTGTPAAPQDAAEDQEAVHQNPGHALGREWPQQVTGRHCWIGHTLGAPALRRFPTRKSFGREPIGLDFRVTAGRNRPFVPTPQEEDEKAIKEGARTEREVGGIGEGEGSERPEDGEEMTAGEASVAVCAVESGEDTGTPAAQRDAVEDQEEVHQNPGHALGRAWPQQVWRAGLNKIKGKEEGKREGE</sequence>
<proteinExistence type="predicted"/>
<comment type="caution">
    <text evidence="2">The sequence shown here is derived from an EMBL/GenBank/DDBJ whole genome shotgun (WGS) entry which is preliminary data.</text>
</comment>
<keyword evidence="3" id="KW-1185">Reference proteome</keyword>
<feature type="region of interest" description="Disordered" evidence="1">
    <location>
        <begin position="90"/>
        <end position="182"/>
    </location>
</feature>
<gene>
    <name evidence="2" type="ORF">NDU88_001133</name>
</gene>
<evidence type="ECO:0000313" key="2">
    <source>
        <dbReference type="EMBL" id="KAJ1087974.1"/>
    </source>
</evidence>
<accession>A0AAV7LBQ0</accession>
<organism evidence="2 3">
    <name type="scientific">Pleurodeles waltl</name>
    <name type="common">Iberian ribbed newt</name>
    <dbReference type="NCBI Taxonomy" id="8319"/>
    <lineage>
        <taxon>Eukaryota</taxon>
        <taxon>Metazoa</taxon>
        <taxon>Chordata</taxon>
        <taxon>Craniata</taxon>
        <taxon>Vertebrata</taxon>
        <taxon>Euteleostomi</taxon>
        <taxon>Amphibia</taxon>
        <taxon>Batrachia</taxon>
        <taxon>Caudata</taxon>
        <taxon>Salamandroidea</taxon>
        <taxon>Salamandridae</taxon>
        <taxon>Pleurodelinae</taxon>
        <taxon>Pleurodeles</taxon>
    </lineage>
</organism>
<dbReference type="AlphaFoldDB" id="A0AAV7LBQ0"/>
<dbReference type="Proteomes" id="UP001066276">
    <property type="component" value="Chromosome 11"/>
</dbReference>
<dbReference type="EMBL" id="JANPWB010000015">
    <property type="protein sequence ID" value="KAJ1087974.1"/>
    <property type="molecule type" value="Genomic_DNA"/>
</dbReference>
<feature type="region of interest" description="Disordered" evidence="1">
    <location>
        <begin position="1"/>
        <end position="46"/>
    </location>
</feature>
<reference evidence="2" key="1">
    <citation type="journal article" date="2022" name="bioRxiv">
        <title>Sequencing and chromosome-scale assembly of the giantPleurodeles waltlgenome.</title>
        <authorList>
            <person name="Brown T."/>
            <person name="Elewa A."/>
            <person name="Iarovenko S."/>
            <person name="Subramanian E."/>
            <person name="Araus A.J."/>
            <person name="Petzold A."/>
            <person name="Susuki M."/>
            <person name="Suzuki K.-i.T."/>
            <person name="Hayashi T."/>
            <person name="Toyoda A."/>
            <person name="Oliveira C."/>
            <person name="Osipova E."/>
            <person name="Leigh N.D."/>
            <person name="Simon A."/>
            <person name="Yun M.H."/>
        </authorList>
    </citation>
    <scope>NUCLEOTIDE SEQUENCE</scope>
    <source>
        <strain evidence="2">20211129_DDA</strain>
        <tissue evidence="2">Liver</tissue>
    </source>
</reference>